<feature type="transmembrane region" description="Helical" evidence="1">
    <location>
        <begin position="59"/>
        <end position="81"/>
    </location>
</feature>
<sequence>MTTASGAPPVRRTWDVVLSIALLVVLVALAAVLGFAGAFLVMASDSCGASGTCRTEVLSAGVFIAMLGPAAVAVVAIASVVERLIRARLAFWPPLVGIGTAVLVWIGGAALTFSAVTPA</sequence>
<keyword evidence="1" id="KW-1133">Transmembrane helix</keyword>
<evidence type="ECO:0000313" key="2">
    <source>
        <dbReference type="EMBL" id="TDS79904.1"/>
    </source>
</evidence>
<organism evidence="2 3">
    <name type="scientific">Amnibacterium kyonggiense</name>
    <dbReference type="NCBI Taxonomy" id="595671"/>
    <lineage>
        <taxon>Bacteria</taxon>
        <taxon>Bacillati</taxon>
        <taxon>Actinomycetota</taxon>
        <taxon>Actinomycetes</taxon>
        <taxon>Micrococcales</taxon>
        <taxon>Microbacteriaceae</taxon>
        <taxon>Amnibacterium</taxon>
    </lineage>
</organism>
<dbReference type="RefSeq" id="WP_133764450.1">
    <property type="nucleotide sequence ID" value="NZ_BAAARP010000001.1"/>
</dbReference>
<dbReference type="Proteomes" id="UP000295344">
    <property type="component" value="Unassembled WGS sequence"/>
</dbReference>
<gene>
    <name evidence="2" type="ORF">CLV52_0450</name>
</gene>
<proteinExistence type="predicted"/>
<evidence type="ECO:0000313" key="3">
    <source>
        <dbReference type="Proteomes" id="UP000295344"/>
    </source>
</evidence>
<keyword evidence="3" id="KW-1185">Reference proteome</keyword>
<name>A0A4V3EB10_9MICO</name>
<protein>
    <submittedName>
        <fullName evidence="2">Uncharacterized protein</fullName>
    </submittedName>
</protein>
<keyword evidence="1" id="KW-0472">Membrane</keyword>
<feature type="transmembrane region" description="Helical" evidence="1">
    <location>
        <begin position="93"/>
        <end position="116"/>
    </location>
</feature>
<keyword evidence="1" id="KW-0812">Transmembrane</keyword>
<accession>A0A4V3EB10</accession>
<dbReference type="AlphaFoldDB" id="A0A4V3EB10"/>
<dbReference type="EMBL" id="SOAM01000001">
    <property type="protein sequence ID" value="TDS79904.1"/>
    <property type="molecule type" value="Genomic_DNA"/>
</dbReference>
<reference evidence="2 3" key="1">
    <citation type="submission" date="2019-03" db="EMBL/GenBank/DDBJ databases">
        <title>Genomic Encyclopedia of Archaeal and Bacterial Type Strains, Phase II (KMG-II): from individual species to whole genera.</title>
        <authorList>
            <person name="Goeker M."/>
        </authorList>
    </citation>
    <scope>NUCLEOTIDE SEQUENCE [LARGE SCALE GENOMIC DNA]</scope>
    <source>
        <strain evidence="2 3">DSM 24782</strain>
    </source>
</reference>
<comment type="caution">
    <text evidence="2">The sequence shown here is derived from an EMBL/GenBank/DDBJ whole genome shotgun (WGS) entry which is preliminary data.</text>
</comment>
<evidence type="ECO:0000256" key="1">
    <source>
        <dbReference type="SAM" id="Phobius"/>
    </source>
</evidence>